<feature type="transmembrane region" description="Helical" evidence="8">
    <location>
        <begin position="20"/>
        <end position="41"/>
    </location>
</feature>
<dbReference type="NCBIfam" id="TIGR02914">
    <property type="entry name" value="EpsI_fam"/>
    <property type="match status" value="1"/>
</dbReference>
<keyword evidence="6 8" id="KW-1133">Transmembrane helix</keyword>
<evidence type="ECO:0000313" key="11">
    <source>
        <dbReference type="Proteomes" id="UP001165667"/>
    </source>
</evidence>
<dbReference type="GO" id="GO:0005886">
    <property type="term" value="C:plasma membrane"/>
    <property type="evidence" value="ECO:0007669"/>
    <property type="project" value="UniProtKB-SubCell"/>
</dbReference>
<evidence type="ECO:0000256" key="5">
    <source>
        <dbReference type="ARBA" id="ARBA00022801"/>
    </source>
</evidence>
<evidence type="ECO:0000256" key="4">
    <source>
        <dbReference type="ARBA" id="ARBA00022692"/>
    </source>
</evidence>
<dbReference type="NCBIfam" id="TIGR02602">
    <property type="entry name" value="8TM_EpsH"/>
    <property type="match status" value="1"/>
</dbReference>
<dbReference type="InterPro" id="IPR026491">
    <property type="entry name" value="ExosortD_VPLPA"/>
</dbReference>
<dbReference type="RefSeq" id="WP_282585419.1">
    <property type="nucleotide sequence ID" value="NZ_JAMOIM010000008.1"/>
</dbReference>
<feature type="transmembrane region" description="Helical" evidence="8">
    <location>
        <begin position="81"/>
        <end position="111"/>
    </location>
</feature>
<evidence type="ECO:0000259" key="9">
    <source>
        <dbReference type="Pfam" id="PF11984"/>
    </source>
</evidence>
<dbReference type="NCBIfam" id="TIGR04178">
    <property type="entry name" value="exo_archaeo"/>
    <property type="match status" value="1"/>
</dbReference>
<organism evidence="10 11">
    <name type="scientific">Lichenifustis flavocetrariae</name>
    <dbReference type="NCBI Taxonomy" id="2949735"/>
    <lineage>
        <taxon>Bacteria</taxon>
        <taxon>Pseudomonadati</taxon>
        <taxon>Pseudomonadota</taxon>
        <taxon>Alphaproteobacteria</taxon>
        <taxon>Hyphomicrobiales</taxon>
        <taxon>Lichenihabitantaceae</taxon>
        <taxon>Lichenifustis</taxon>
    </lineage>
</organism>
<keyword evidence="5 10" id="KW-0378">Hydrolase</keyword>
<dbReference type="Pfam" id="PF09721">
    <property type="entry name" value="Exosortase_EpsH"/>
    <property type="match status" value="1"/>
</dbReference>
<protein>
    <submittedName>
        <fullName evidence="10">VPLPA-CTERM-specific exosortase XrtD</fullName>
        <ecNumber evidence="10">3.4.22.-</ecNumber>
    </submittedName>
</protein>
<accession>A0AA41YXK9</accession>
<feature type="domain" description="Methanolan biosynthesis EpsI" evidence="9">
    <location>
        <begin position="317"/>
        <end position="515"/>
    </location>
</feature>
<feature type="transmembrane region" description="Helical" evidence="8">
    <location>
        <begin position="312"/>
        <end position="330"/>
    </location>
</feature>
<keyword evidence="2" id="KW-1003">Cell membrane</keyword>
<feature type="transmembrane region" description="Helical" evidence="8">
    <location>
        <begin position="193"/>
        <end position="212"/>
    </location>
</feature>
<evidence type="ECO:0000256" key="7">
    <source>
        <dbReference type="ARBA" id="ARBA00023136"/>
    </source>
</evidence>
<dbReference type="InterPro" id="IPR019127">
    <property type="entry name" value="Exosortase"/>
</dbReference>
<evidence type="ECO:0000256" key="2">
    <source>
        <dbReference type="ARBA" id="ARBA00022475"/>
    </source>
</evidence>
<evidence type="ECO:0000256" key="8">
    <source>
        <dbReference type="SAM" id="Phobius"/>
    </source>
</evidence>
<dbReference type="GO" id="GO:0008233">
    <property type="term" value="F:peptidase activity"/>
    <property type="evidence" value="ECO:0007669"/>
    <property type="project" value="UniProtKB-KW"/>
</dbReference>
<gene>
    <name evidence="10" type="primary">xrtD</name>
    <name evidence="10" type="ORF">M8523_13570</name>
</gene>
<feature type="transmembrane region" description="Helical" evidence="8">
    <location>
        <begin position="131"/>
        <end position="148"/>
    </location>
</feature>
<dbReference type="AlphaFoldDB" id="A0AA41YXK9"/>
<comment type="subcellular location">
    <subcellularLocation>
        <location evidence="1">Cell membrane</location>
        <topology evidence="1">Multi-pass membrane protein</topology>
    </subcellularLocation>
</comment>
<dbReference type="EC" id="3.4.22.-" evidence="10"/>
<dbReference type="InterPro" id="IPR013426">
    <property type="entry name" value="EpsH-like"/>
</dbReference>
<feature type="transmembrane region" description="Helical" evidence="8">
    <location>
        <begin position="262"/>
        <end position="280"/>
    </location>
</feature>
<evidence type="ECO:0000313" key="10">
    <source>
        <dbReference type="EMBL" id="MCW6509052.1"/>
    </source>
</evidence>
<dbReference type="InterPro" id="IPR026392">
    <property type="entry name" value="Exo/Archaeosortase_dom"/>
</dbReference>
<feature type="transmembrane region" description="Helical" evidence="8">
    <location>
        <begin position="155"/>
        <end position="173"/>
    </location>
</feature>
<keyword evidence="3" id="KW-0645">Protease</keyword>
<comment type="caution">
    <text evidence="10">The sequence shown here is derived from an EMBL/GenBank/DDBJ whole genome shotgun (WGS) entry which is preliminary data.</text>
</comment>
<proteinExistence type="predicted"/>
<keyword evidence="11" id="KW-1185">Reference proteome</keyword>
<reference evidence="10" key="1">
    <citation type="submission" date="2022-05" db="EMBL/GenBank/DDBJ databases">
        <authorList>
            <person name="Pankratov T."/>
        </authorList>
    </citation>
    <scope>NUCLEOTIDE SEQUENCE</scope>
    <source>
        <strain evidence="10">BP6-180914</strain>
    </source>
</reference>
<name>A0AA41YXK9_9HYPH</name>
<dbReference type="NCBIfam" id="TIGR04152">
    <property type="entry name" value="exosort_VPLPA"/>
    <property type="match status" value="1"/>
</dbReference>
<keyword evidence="7 8" id="KW-0472">Membrane</keyword>
<sequence>MTNATQSYAIRTMQEHRLGLAFGVLVLGCTIATVLPGLSYISTLWGTEEYSHVYLIPPLALLTFLFRFGRAERGGARWPGIVLACFSCFVMFLGSVAGLYTVSVYGGLIGIYGLAWSGVGARGIRTLGGPILYLGFLVPLPKAFYLTLSSQMQLLSSKLGVAAMSAMGVTVFLDGNVIDLGSSKLEVAAACNGLRYLFPLLGFGYLMAMLLEDAFWKKVVLVISTLPIAVAMNAGRIAMIGVLVDRYGIAMAEGTQHEVEGFLVFFICILVLLAEVWVLLRIGKRGRFLALDMLVPDMNSLRSLSGWPVTKSFLIAGVVLVAGELAVAAMPTRAEVIPDRQPLSLFPMQFGDWSGTPHVMETQFLDMLHLTDYVLADYARPNSDAAVNFYVAYYESQKFGIQSHSPQQCIPGGGWNILSQSLIQIPESDGKAIPANRVLIERQGVRQVAYFWFDERGRTMTNDFELRYYAVRDAMLEGRSDGALIRLVTPVVDGDEAKADARLVEFVGAVKGSLGKYVPN</sequence>
<evidence type="ECO:0000256" key="3">
    <source>
        <dbReference type="ARBA" id="ARBA00022670"/>
    </source>
</evidence>
<keyword evidence="4 8" id="KW-0812">Transmembrane</keyword>
<dbReference type="Proteomes" id="UP001165667">
    <property type="component" value="Unassembled WGS sequence"/>
</dbReference>
<dbReference type="GO" id="GO:0006508">
    <property type="term" value="P:proteolysis"/>
    <property type="evidence" value="ECO:0007669"/>
    <property type="project" value="UniProtKB-KW"/>
</dbReference>
<evidence type="ECO:0000256" key="6">
    <source>
        <dbReference type="ARBA" id="ARBA00022989"/>
    </source>
</evidence>
<dbReference type="EMBL" id="JAMOIM010000008">
    <property type="protein sequence ID" value="MCW6509052.1"/>
    <property type="molecule type" value="Genomic_DNA"/>
</dbReference>
<feature type="transmembrane region" description="Helical" evidence="8">
    <location>
        <begin position="53"/>
        <end position="69"/>
    </location>
</feature>
<evidence type="ECO:0000256" key="1">
    <source>
        <dbReference type="ARBA" id="ARBA00004651"/>
    </source>
</evidence>
<dbReference type="InterPro" id="IPR014263">
    <property type="entry name" value="Methanolan_biosynth_EpsI"/>
</dbReference>
<feature type="transmembrane region" description="Helical" evidence="8">
    <location>
        <begin position="219"/>
        <end position="242"/>
    </location>
</feature>
<dbReference type="Pfam" id="PF11984">
    <property type="entry name" value="DUF3485"/>
    <property type="match status" value="1"/>
</dbReference>